<protein>
    <submittedName>
        <fullName evidence="1">Uncharacterized protein</fullName>
    </submittedName>
</protein>
<evidence type="ECO:0000313" key="1">
    <source>
        <dbReference type="EMBL" id="GFH44218.1"/>
    </source>
</evidence>
<keyword evidence="2" id="KW-1185">Reference proteome</keyword>
<accession>A0AAD3CEM4</accession>
<dbReference type="SUPFAM" id="SSF48403">
    <property type="entry name" value="Ankyrin repeat"/>
    <property type="match status" value="1"/>
</dbReference>
<dbReference type="InterPro" id="IPR036770">
    <property type="entry name" value="Ankyrin_rpt-contain_sf"/>
</dbReference>
<dbReference type="Gene3D" id="1.25.40.20">
    <property type="entry name" value="Ankyrin repeat-containing domain"/>
    <property type="match status" value="2"/>
</dbReference>
<name>A0AAD3CEM4_9STRA</name>
<proteinExistence type="predicted"/>
<dbReference type="SUPFAM" id="SSF140860">
    <property type="entry name" value="Pseudo ankyrin repeat-like"/>
    <property type="match status" value="1"/>
</dbReference>
<dbReference type="AlphaFoldDB" id="A0AAD3CEM4"/>
<dbReference type="InterPro" id="IPR052050">
    <property type="entry name" value="SecEffector_AnkRepeat"/>
</dbReference>
<gene>
    <name evidence="1" type="ORF">CTEN210_00692</name>
</gene>
<evidence type="ECO:0000313" key="2">
    <source>
        <dbReference type="Proteomes" id="UP001054902"/>
    </source>
</evidence>
<dbReference type="PANTHER" id="PTHR46586:SF2">
    <property type="entry name" value="SWIM-TYPE DOMAIN-CONTAINING PROTEIN"/>
    <property type="match status" value="1"/>
</dbReference>
<comment type="caution">
    <text evidence="1">The sequence shown here is derived from an EMBL/GenBank/DDBJ whole genome shotgun (WGS) entry which is preliminary data.</text>
</comment>
<sequence>MEDITTSNSIHTLSTEVKGECFCTDDGWSHVFTFLGKGHYLLLALVSKRFAKLYSKLYPKITYGDISGHCLTYAKFFSSEWKMWLPFDPEDMHYRVKYSSSTEFVLRYIERCAAKCGTIDILEWIYELEGDSRLELLFGPSKTPKILEVENDETLEPFGGIPAKIPGIKGDFAVQSCEAAAEANQVLVLEYLFEKYCLMHTDLENLNNLITIAAGKGHLQCIKFLCENGCSGNERDQIYDCQSAARHGQLECLRYLKEQGWPVDGSVIFEAAEAGHLHCIQYLRSVGCPWSAHGIDDVDFHEGDIMEACAGSSLECLRYCHENGCNVDLFLSCVQAAKNGKVDCIEYLRSKGCPWAMDFTEAAAGDDQLDSLEYLHKSGCPWNQMACLKAVHGDASRCLQYLHENRCEWDPDFLILEALRYGKLDCLKYLLHVGTVLPNNYDSILLQGETVEGAANLPRISLLPKFPTTHMDCIQYLIETGYHSRNLILKAIDHGLAQTLQHLSSEEIKNDTTIAGYAANHGQLECLASLHENGFRWDENSYAGYLRENQSPMPTHIRCLRYMKEHQLETNEIALLNTIRAGHVYCVDLLIKDAWKSDDKFCMEAIRNRKYTCFKLLIERGFAFDPKLCAIEAARLGSVACLEYIHINGFALPKEAWMQRKVMTVNSASNILNSIHNVNVIMKRLANEMPMMRN</sequence>
<reference evidence="1 2" key="1">
    <citation type="journal article" date="2021" name="Sci. Rep.">
        <title>The genome of the diatom Chaetoceros tenuissimus carries an ancient integrated fragment of an extant virus.</title>
        <authorList>
            <person name="Hongo Y."/>
            <person name="Kimura K."/>
            <person name="Takaki Y."/>
            <person name="Yoshida Y."/>
            <person name="Baba S."/>
            <person name="Kobayashi G."/>
            <person name="Nagasaki K."/>
            <person name="Hano T."/>
            <person name="Tomaru Y."/>
        </authorList>
    </citation>
    <scope>NUCLEOTIDE SEQUENCE [LARGE SCALE GENOMIC DNA]</scope>
    <source>
        <strain evidence="1 2">NIES-3715</strain>
    </source>
</reference>
<dbReference type="PANTHER" id="PTHR46586">
    <property type="entry name" value="ANKYRIN REPEAT-CONTAINING PROTEIN"/>
    <property type="match status" value="1"/>
</dbReference>
<organism evidence="1 2">
    <name type="scientific">Chaetoceros tenuissimus</name>
    <dbReference type="NCBI Taxonomy" id="426638"/>
    <lineage>
        <taxon>Eukaryota</taxon>
        <taxon>Sar</taxon>
        <taxon>Stramenopiles</taxon>
        <taxon>Ochrophyta</taxon>
        <taxon>Bacillariophyta</taxon>
        <taxon>Coscinodiscophyceae</taxon>
        <taxon>Chaetocerotophycidae</taxon>
        <taxon>Chaetocerotales</taxon>
        <taxon>Chaetocerotaceae</taxon>
        <taxon>Chaetoceros</taxon>
    </lineage>
</organism>
<dbReference type="Proteomes" id="UP001054902">
    <property type="component" value="Unassembled WGS sequence"/>
</dbReference>
<dbReference type="EMBL" id="BLLK01000019">
    <property type="protein sequence ID" value="GFH44218.1"/>
    <property type="molecule type" value="Genomic_DNA"/>
</dbReference>